<reference evidence="10" key="3">
    <citation type="submission" date="2025-09" db="UniProtKB">
        <authorList>
            <consortium name="Ensembl"/>
        </authorList>
    </citation>
    <scope>IDENTIFICATION</scope>
    <source>
        <strain evidence="10">Thorbecke</strain>
    </source>
</reference>
<dbReference type="GO" id="GO:0016020">
    <property type="term" value="C:membrane"/>
    <property type="evidence" value="ECO:0007669"/>
    <property type="project" value="UniProtKB-SubCell"/>
</dbReference>
<evidence type="ECO:0000256" key="6">
    <source>
        <dbReference type="SAM" id="MobiDB-lite"/>
    </source>
</evidence>
<evidence type="ECO:0000256" key="5">
    <source>
        <dbReference type="ARBA" id="ARBA00035009"/>
    </source>
</evidence>
<dbReference type="Proteomes" id="UP000001811">
    <property type="component" value="Chromosome 1"/>
</dbReference>
<gene>
    <name evidence="10" type="primary">LOC100350135</name>
</gene>
<dbReference type="Bgee" id="ENSOCUG00000008249">
    <property type="expression patterns" value="Expressed in testis and 1 other cell type or tissue"/>
</dbReference>
<keyword evidence="2 7" id="KW-0812">Transmembrane</keyword>
<comment type="similarity">
    <text evidence="5">Belongs to the SPATA31 family.</text>
</comment>
<feature type="region of interest" description="Disordered" evidence="6">
    <location>
        <begin position="468"/>
        <end position="514"/>
    </location>
</feature>
<evidence type="ECO:0000256" key="1">
    <source>
        <dbReference type="ARBA" id="ARBA00004167"/>
    </source>
</evidence>
<dbReference type="PANTHER" id="PTHR21859:SF58">
    <property type="entry name" value="SPERMATOGENESIS-ASSOCIATED PROTEIN 31E1"/>
    <property type="match status" value="1"/>
</dbReference>
<accession>A0A5F9CAR1</accession>
<dbReference type="InterPro" id="IPR027970">
    <property type="entry name" value="SPATA31-like"/>
</dbReference>
<evidence type="ECO:0000256" key="4">
    <source>
        <dbReference type="ARBA" id="ARBA00023136"/>
    </source>
</evidence>
<dbReference type="Ensembl" id="ENSOCUT00000040482.1">
    <property type="protein sequence ID" value="ENSOCUP00000030116.1"/>
    <property type="gene ID" value="ENSOCUG00000008249.4"/>
</dbReference>
<feature type="compositionally biased region" description="Polar residues" evidence="6">
    <location>
        <begin position="1098"/>
        <end position="1111"/>
    </location>
</feature>
<evidence type="ECO:0000259" key="9">
    <source>
        <dbReference type="Pfam" id="PF15371"/>
    </source>
</evidence>
<sequence>MRPGSYSILPKGTPRAQLPAGDSEIRLMEHQLLPPQSAPVPWQRSSCASWSTDLVLLLLFGLGLFFLFLVHSTPSSRPPKKKGTIRKGQVQTRRRTNSRKKSRALKACRDCLEKLKEARGLVSLLQSHLGKLPDDSASHLLCRDLQGDERNPAPAGGHQPHGEPEEDASPVTSSPLPSPALLTQHPPPPASRPSEGPQQVQSDVKSTPAGPVPDSAPPGNSCLASLGTAASGLDRISGSIAFFSWWWPTAKALLLFTSPHGRGRQEPLSQHPPEASAWGDAARGQAEAGGPPFISPDGQRLLEILISRRAGLMLKAEEKTGSLLGQMRPGCLLSSLGALLRSLSSKQASSAPQLFWRPRHKCTQLQGPPRLSPPQVFGDHLEKKCSQLFWGLPSLHSESLVATAWAPRRSSRALVPSILFNRGSSSSPVQPQASLPLQLSQAKPLSPYPLAQPQPLTQSLPLPLGQIQTQAPLPSSLPNLPNASPPQTGVYKTACSPSQERKAQSYNPTESQQMEWPLQKRLKQRKALLSFFKNPQEVASQSVPHFPRGFQVCQPGGTASTLPGDSISSDLQERPEQQSQVRLLADEQDGPPCKFEASQDQTQPQGKSPQVCRCQAMDTHGFSRPSPPSAPAGDPEVQKTGFTCSRRPLSKGAVKGKPAAAKKDLGKEEDDQEFLPWDPQRTSVKVLEEDEEESKCDSVIPRECDCVNYKPKSPDKKHLKKTLNVHLNRTLGQIREGRIPVRVRRSWLVAASHSLPKSSIAAKPRKPVASKHQTPGVNTSRKLSFLNPLTRFLLETHLKGFDARYGWCIQQKAHESAQVTPNANQASSPPQPTFPSSAASRTGLNMRDDVAHHLENPPDKGPREEKAKQSCHIRDWLLFDPSSEYKDVQRVPTARPPAAGPFGFSEAPESRQETRLPTTERVTHSPLGRIQLSRTVQKVERGSPERRPRAETARSEPQRERRRATLLDFCHSPEEQKSSRGVQPKRAEEIRQRLQTKGKPRAWDVTVGASMTTNMEGLDVSLSLQSQGTSRHPQPSRTSVDLSVGQPGLRAQDSHDLEVQVEVDPEKRRPRHVASVLHQDRSPVLLPTTDILASQASWVASQGSPSSTTPASLGLRDHLSNARSNQEQQEARTPKGKAPRKSESKTFSPPDKRGACKRPKPEEQEPRAPKKRVTIACGMSRPAWDRETDDSLGDKAPPLLPEEGQAPLEGHIKQRTRPSLPWFSPSQKGSEWEDPLAKGRPTLATARSHGSRLERMIAERRDAEAQAVTTAVAKILIDKLGLRRQPGPSEVHEPKKEAQGLLCRSSCLHRGPSSQEKKRVVIDPAFIKQATPRDLSCSVKSRWISERDTNWVPPPRQPVMPASPPQQGLRVTSISRWNVHCPRKYLPQKDVSLDQTHHASKGLQEAQTRAAGSESSRTKGLLGPRHGPPCLG</sequence>
<keyword evidence="11" id="KW-1185">Reference proteome</keyword>
<evidence type="ECO:0000313" key="10">
    <source>
        <dbReference type="Ensembl" id="ENSOCUP00000030116.1"/>
    </source>
</evidence>
<reference evidence="10 11" key="1">
    <citation type="journal article" date="2011" name="Nature">
        <title>A high-resolution map of human evolutionary constraint using 29 mammals.</title>
        <authorList>
            <person name="Lindblad-Toh K."/>
            <person name="Garber M."/>
            <person name="Zuk O."/>
            <person name="Lin M.F."/>
            <person name="Parker B.J."/>
            <person name="Washietl S."/>
            <person name="Kheradpour P."/>
            <person name="Ernst J."/>
            <person name="Jordan G."/>
            <person name="Mauceli E."/>
            <person name="Ward L.D."/>
            <person name="Lowe C.B."/>
            <person name="Holloway A.K."/>
            <person name="Clamp M."/>
            <person name="Gnerre S."/>
            <person name="Alfoldi J."/>
            <person name="Beal K."/>
            <person name="Chang J."/>
            <person name="Clawson H."/>
            <person name="Cuff J."/>
            <person name="Di Palma F."/>
            <person name="Fitzgerald S."/>
            <person name="Flicek P."/>
            <person name="Guttman M."/>
            <person name="Hubisz M.J."/>
            <person name="Jaffe D.B."/>
            <person name="Jungreis I."/>
            <person name="Kent W.J."/>
            <person name="Kostka D."/>
            <person name="Lara M."/>
            <person name="Martins A.L."/>
            <person name="Massingham T."/>
            <person name="Moltke I."/>
            <person name="Raney B.J."/>
            <person name="Rasmussen M.D."/>
            <person name="Robinson J."/>
            <person name="Stark A."/>
            <person name="Vilella A.J."/>
            <person name="Wen J."/>
            <person name="Xie X."/>
            <person name="Zody M.C."/>
            <person name="Baldwin J."/>
            <person name="Bloom T."/>
            <person name="Chin C.W."/>
            <person name="Heiman D."/>
            <person name="Nicol R."/>
            <person name="Nusbaum C."/>
            <person name="Young S."/>
            <person name="Wilkinson J."/>
            <person name="Worley K.C."/>
            <person name="Kovar C.L."/>
            <person name="Muzny D.M."/>
            <person name="Gibbs R.A."/>
            <person name="Cree A."/>
            <person name="Dihn H.H."/>
            <person name="Fowler G."/>
            <person name="Jhangiani S."/>
            <person name="Joshi V."/>
            <person name="Lee S."/>
            <person name="Lewis L.R."/>
            <person name="Nazareth L.V."/>
            <person name="Okwuonu G."/>
            <person name="Santibanez J."/>
            <person name="Warren W.C."/>
            <person name="Mardis E.R."/>
            <person name="Weinstock G.M."/>
            <person name="Wilson R.K."/>
            <person name="Delehaunty K."/>
            <person name="Dooling D."/>
            <person name="Fronik C."/>
            <person name="Fulton L."/>
            <person name="Fulton B."/>
            <person name="Graves T."/>
            <person name="Minx P."/>
            <person name="Sodergren E."/>
            <person name="Birney E."/>
            <person name="Margulies E.H."/>
            <person name="Herrero J."/>
            <person name="Green E.D."/>
            <person name="Haussler D."/>
            <person name="Siepel A."/>
            <person name="Goldman N."/>
            <person name="Pollard K.S."/>
            <person name="Pedersen J.S."/>
            <person name="Lander E.S."/>
            <person name="Kellis M."/>
        </authorList>
    </citation>
    <scope>NUCLEOTIDE SEQUENCE [LARGE SCALE GENOMIC DNA]</scope>
    <source>
        <strain evidence="10 11">Thorbecke inbred</strain>
    </source>
</reference>
<feature type="transmembrane region" description="Helical" evidence="7">
    <location>
        <begin position="54"/>
        <end position="72"/>
    </location>
</feature>
<comment type="subcellular location">
    <subcellularLocation>
        <location evidence="1">Membrane</location>
        <topology evidence="1">Single-pass membrane protein</topology>
    </subcellularLocation>
</comment>
<feature type="region of interest" description="Disordered" evidence="6">
    <location>
        <begin position="1023"/>
        <end position="1084"/>
    </location>
</feature>
<feature type="compositionally biased region" description="Basic and acidic residues" evidence="6">
    <location>
        <begin position="937"/>
        <end position="978"/>
    </location>
</feature>
<feature type="domain" description="SPATA31-like" evidence="9">
    <location>
        <begin position="95"/>
        <end position="178"/>
    </location>
</feature>
<dbReference type="PANTHER" id="PTHR21859">
    <property type="entry name" value="ACROSOME-SPECIFIC PROTEIN"/>
    <property type="match status" value="1"/>
</dbReference>
<feature type="region of interest" description="Disordered" evidence="6">
    <location>
        <begin position="818"/>
        <end position="841"/>
    </location>
</feature>
<keyword evidence="4 7" id="KW-0472">Membrane</keyword>
<organism evidence="10 11">
    <name type="scientific">Oryctolagus cuniculus</name>
    <name type="common">Rabbit</name>
    <dbReference type="NCBI Taxonomy" id="9986"/>
    <lineage>
        <taxon>Eukaryota</taxon>
        <taxon>Metazoa</taxon>
        <taxon>Chordata</taxon>
        <taxon>Craniata</taxon>
        <taxon>Vertebrata</taxon>
        <taxon>Euteleostomi</taxon>
        <taxon>Mammalia</taxon>
        <taxon>Eutheria</taxon>
        <taxon>Euarchontoglires</taxon>
        <taxon>Glires</taxon>
        <taxon>Lagomorpha</taxon>
        <taxon>Leporidae</taxon>
        <taxon>Oryctolagus</taxon>
    </lineage>
</organism>
<dbReference type="RefSeq" id="XP_008256515.4">
    <property type="nucleotide sequence ID" value="XM_008258293.4"/>
</dbReference>
<dbReference type="KEGG" id="ocu:100350135"/>
<feature type="region of interest" description="Disordered" evidence="6">
    <location>
        <begin position="554"/>
        <end position="673"/>
    </location>
</feature>
<feature type="compositionally biased region" description="Low complexity" evidence="6">
    <location>
        <begin position="468"/>
        <end position="486"/>
    </location>
</feature>
<feature type="region of interest" description="Disordered" evidence="6">
    <location>
        <begin position="146"/>
        <end position="220"/>
    </location>
</feature>
<evidence type="ECO:0000256" key="2">
    <source>
        <dbReference type="ARBA" id="ARBA00022692"/>
    </source>
</evidence>
<feature type="region of interest" description="Disordered" evidence="6">
    <location>
        <begin position="262"/>
        <end position="295"/>
    </location>
</feature>
<feature type="domain" description="SPATA31" evidence="8">
    <location>
        <begin position="370"/>
        <end position="747"/>
    </location>
</feature>
<feature type="compositionally biased region" description="Polar residues" evidence="6">
    <location>
        <begin position="504"/>
        <end position="514"/>
    </location>
</feature>
<feature type="region of interest" description="Disordered" evidence="6">
    <location>
        <begin position="893"/>
        <end position="1005"/>
    </location>
</feature>
<feature type="compositionally biased region" description="Polar residues" evidence="6">
    <location>
        <begin position="598"/>
        <end position="608"/>
    </location>
</feature>
<dbReference type="GeneID" id="100350135"/>
<feature type="compositionally biased region" description="Basic residues" evidence="6">
    <location>
        <begin position="92"/>
        <end position="103"/>
    </location>
</feature>
<proteinExistence type="inferred from homology"/>
<evidence type="ECO:0000256" key="3">
    <source>
        <dbReference type="ARBA" id="ARBA00022989"/>
    </source>
</evidence>
<feature type="compositionally biased region" description="Polar residues" evidence="6">
    <location>
        <begin position="1023"/>
        <end position="1041"/>
    </location>
</feature>
<dbReference type="Pfam" id="PF14650">
    <property type="entry name" value="FAM75"/>
    <property type="match status" value="1"/>
</dbReference>
<name>A0A5F9CAR1_RABIT</name>
<dbReference type="InParanoid" id="A0A5F9CAR1"/>
<dbReference type="EMBL" id="AAGW02058225">
    <property type="status" value="NOT_ANNOTATED_CDS"/>
    <property type="molecule type" value="Genomic_DNA"/>
</dbReference>
<dbReference type="Pfam" id="PF15371">
    <property type="entry name" value="DUF4599"/>
    <property type="match status" value="1"/>
</dbReference>
<dbReference type="GeneTree" id="ENSGT00950000183043"/>
<protein>
    <recommendedName>
        <fullName evidence="12">Spermatogenesis-associated protein 31E1-like</fullName>
    </recommendedName>
</protein>
<feature type="region of interest" description="Disordered" evidence="6">
    <location>
        <begin position="74"/>
        <end position="103"/>
    </location>
</feature>
<reference evidence="10" key="2">
    <citation type="submission" date="2025-08" db="UniProtKB">
        <authorList>
            <consortium name="Ensembl"/>
        </authorList>
    </citation>
    <scope>IDENTIFICATION</scope>
    <source>
        <strain evidence="10">Thorbecke</strain>
    </source>
</reference>
<feature type="region of interest" description="Disordered" evidence="6">
    <location>
        <begin position="1098"/>
        <end position="1250"/>
    </location>
</feature>
<evidence type="ECO:0008006" key="12">
    <source>
        <dbReference type="Google" id="ProtNLM"/>
    </source>
</evidence>
<feature type="compositionally biased region" description="Polar residues" evidence="6">
    <location>
        <begin position="557"/>
        <end position="570"/>
    </location>
</feature>
<feature type="compositionally biased region" description="Basic and acidic residues" evidence="6">
    <location>
        <begin position="1140"/>
        <end position="1168"/>
    </location>
</feature>
<keyword evidence="3 7" id="KW-1133">Transmembrane helix</keyword>
<feature type="region of interest" description="Disordered" evidence="6">
    <location>
        <begin position="1348"/>
        <end position="1367"/>
    </location>
</feature>
<evidence type="ECO:0000259" key="8">
    <source>
        <dbReference type="Pfam" id="PF14650"/>
    </source>
</evidence>
<feature type="compositionally biased region" description="Pro residues" evidence="6">
    <location>
        <begin position="1352"/>
        <end position="1364"/>
    </location>
</feature>
<feature type="region of interest" description="Disordered" evidence="6">
    <location>
        <begin position="1388"/>
        <end position="1432"/>
    </location>
</feature>
<evidence type="ECO:0000313" key="11">
    <source>
        <dbReference type="Proteomes" id="UP000001811"/>
    </source>
</evidence>
<evidence type="ECO:0000256" key="7">
    <source>
        <dbReference type="SAM" id="Phobius"/>
    </source>
</evidence>
<dbReference type="InterPro" id="IPR039509">
    <property type="entry name" value="SPATA31"/>
</dbReference>